<comment type="caution">
    <text evidence="1">The sequence shown here is derived from an EMBL/GenBank/DDBJ whole genome shotgun (WGS) entry which is preliminary data.</text>
</comment>
<evidence type="ECO:0000313" key="1">
    <source>
        <dbReference type="EMBL" id="KAL0934578.1"/>
    </source>
</evidence>
<accession>A0ACC3YRL6</accession>
<sequence>MNSLDAILAKHTAAVGQEDTTDKLLGATFFVVNKDGILYSGSAGRRDHALDSPPWDAGTFTFVASMTKIITATSIMQLVERGLVGLDDDIRDLAPQLKQMPILRGFTSEEEPILEDHDTPISLRTLLTHSAGLSYDAMDPSLQRWLKATSRKPSPQWSLESFITPFVFKPGESWCYGTAIDWVGFVLEKITGKTLGEYMTEDIFEPLGMKDTGFWPEKLPHISGRISGWAYRDGDKSTLGPGPQPFPTEHEVESGGAGLHTTAQDYAKFLHALLTNKIVSKETVDEMFRPQFNDELAKVQTEISLQLNATPQFEPNMKLNHGLTGFINMGDAPGKRKKGSMTWSGMCNSHWWMDRESGIAAALFVQILPFGDPIVIRLYDELERAVYSELLPHGKKC</sequence>
<reference evidence="1 2" key="1">
    <citation type="journal article" date="2020" name="Phytopathology">
        <title>Genome Sequence Resources of Colletotrichum truncatum, C. plurivorum, C. musicola, and C. sojae: Four Species Pathogenic to Soybean (Glycine max).</title>
        <authorList>
            <person name="Rogerio F."/>
            <person name="Boufleur T.R."/>
            <person name="Ciampi-Guillardi M."/>
            <person name="Sukno S.A."/>
            <person name="Thon M.R."/>
            <person name="Massola Junior N.S."/>
            <person name="Baroncelli R."/>
        </authorList>
    </citation>
    <scope>NUCLEOTIDE SEQUENCE [LARGE SCALE GENOMIC DNA]</scope>
    <source>
        <strain evidence="1 2">CMES1059</strain>
    </source>
</reference>
<keyword evidence="2" id="KW-1185">Reference proteome</keyword>
<name>A0ACC3YRL6_COLTU</name>
<dbReference type="Proteomes" id="UP000805649">
    <property type="component" value="Unassembled WGS sequence"/>
</dbReference>
<protein>
    <submittedName>
        <fullName evidence="1">Beta-lactamase</fullName>
    </submittedName>
</protein>
<dbReference type="EMBL" id="VUJX02000007">
    <property type="protein sequence ID" value="KAL0934578.1"/>
    <property type="molecule type" value="Genomic_DNA"/>
</dbReference>
<evidence type="ECO:0000313" key="2">
    <source>
        <dbReference type="Proteomes" id="UP000805649"/>
    </source>
</evidence>
<gene>
    <name evidence="1" type="ORF">CTRU02_211377</name>
</gene>
<organism evidence="1 2">
    <name type="scientific">Colletotrichum truncatum</name>
    <name type="common">Anthracnose fungus</name>
    <name type="synonym">Colletotrichum capsici</name>
    <dbReference type="NCBI Taxonomy" id="5467"/>
    <lineage>
        <taxon>Eukaryota</taxon>
        <taxon>Fungi</taxon>
        <taxon>Dikarya</taxon>
        <taxon>Ascomycota</taxon>
        <taxon>Pezizomycotina</taxon>
        <taxon>Sordariomycetes</taxon>
        <taxon>Hypocreomycetidae</taxon>
        <taxon>Glomerellales</taxon>
        <taxon>Glomerellaceae</taxon>
        <taxon>Colletotrichum</taxon>
        <taxon>Colletotrichum truncatum species complex</taxon>
    </lineage>
</organism>
<proteinExistence type="predicted"/>